<dbReference type="Pfam" id="PF15341">
    <property type="entry name" value="SLX9"/>
    <property type="match status" value="1"/>
</dbReference>
<evidence type="ECO:0000256" key="3">
    <source>
        <dbReference type="ARBA" id="ARBA00023242"/>
    </source>
</evidence>
<dbReference type="PANTHER" id="PTHR31109">
    <property type="entry name" value="PROTEIN FAM207A"/>
    <property type="match status" value="1"/>
</dbReference>
<name>A0AAF0XGZ3_DAUCS</name>
<evidence type="ECO:0000313" key="5">
    <source>
        <dbReference type="EMBL" id="WOH07660.1"/>
    </source>
</evidence>
<keyword evidence="6" id="KW-1185">Reference proteome</keyword>
<dbReference type="Proteomes" id="UP000077755">
    <property type="component" value="Chromosome 7"/>
</dbReference>
<accession>A0AAF0XGZ3</accession>
<reference evidence="5" key="1">
    <citation type="journal article" date="2016" name="Nat. Genet.">
        <title>A high-quality carrot genome assembly provides new insights into carotenoid accumulation and asterid genome evolution.</title>
        <authorList>
            <person name="Iorizzo M."/>
            <person name="Ellison S."/>
            <person name="Senalik D."/>
            <person name="Zeng P."/>
            <person name="Satapoomin P."/>
            <person name="Huang J."/>
            <person name="Bowman M."/>
            <person name="Iovene M."/>
            <person name="Sanseverino W."/>
            <person name="Cavagnaro P."/>
            <person name="Yildiz M."/>
            <person name="Macko-Podgorni A."/>
            <person name="Moranska E."/>
            <person name="Grzebelus E."/>
            <person name="Grzebelus D."/>
            <person name="Ashrafi H."/>
            <person name="Zheng Z."/>
            <person name="Cheng S."/>
            <person name="Spooner D."/>
            <person name="Van Deynze A."/>
            <person name="Simon P."/>
        </authorList>
    </citation>
    <scope>NUCLEOTIDE SEQUENCE</scope>
    <source>
        <tissue evidence="5">Leaf</tissue>
    </source>
</reference>
<dbReference type="InterPro" id="IPR028160">
    <property type="entry name" value="Slx9-like"/>
</dbReference>
<comment type="subcellular location">
    <subcellularLocation>
        <location evidence="1">Nucleus</location>
        <location evidence="1">Nucleolus</location>
    </subcellularLocation>
</comment>
<evidence type="ECO:0008006" key="7">
    <source>
        <dbReference type="Google" id="ProtNLM"/>
    </source>
</evidence>
<evidence type="ECO:0000256" key="2">
    <source>
        <dbReference type="ARBA" id="ARBA00011022"/>
    </source>
</evidence>
<dbReference type="AlphaFoldDB" id="A0AAF0XGZ3"/>
<feature type="compositionally biased region" description="Low complexity" evidence="4">
    <location>
        <begin position="181"/>
        <end position="190"/>
    </location>
</feature>
<comment type="similarity">
    <text evidence="2">Belongs to the SLX9 family.</text>
</comment>
<evidence type="ECO:0000256" key="4">
    <source>
        <dbReference type="SAM" id="MobiDB-lite"/>
    </source>
</evidence>
<dbReference type="PANTHER" id="PTHR31109:SF2">
    <property type="entry name" value="RIBOSOME BIOGENESIS PROTEIN SLX9 HOMOLOG"/>
    <property type="match status" value="1"/>
</dbReference>
<feature type="compositionally biased region" description="Basic residues" evidence="4">
    <location>
        <begin position="163"/>
        <end position="180"/>
    </location>
</feature>
<evidence type="ECO:0000313" key="6">
    <source>
        <dbReference type="Proteomes" id="UP000077755"/>
    </source>
</evidence>
<protein>
    <recommendedName>
        <fullName evidence="7">RRM domain-containing protein</fullName>
    </recommendedName>
</protein>
<dbReference type="GO" id="GO:0030686">
    <property type="term" value="C:90S preribosome"/>
    <property type="evidence" value="ECO:0007669"/>
    <property type="project" value="InterPro"/>
</dbReference>
<dbReference type="InterPro" id="IPR035979">
    <property type="entry name" value="RBD_domain_sf"/>
</dbReference>
<dbReference type="GO" id="GO:0000462">
    <property type="term" value="P:maturation of SSU-rRNA from tricistronic rRNA transcript (SSU-rRNA, 5.8S rRNA, LSU-rRNA)"/>
    <property type="evidence" value="ECO:0007669"/>
    <property type="project" value="InterPro"/>
</dbReference>
<dbReference type="GO" id="GO:0003676">
    <property type="term" value="F:nucleic acid binding"/>
    <property type="evidence" value="ECO:0007669"/>
    <property type="project" value="InterPro"/>
</dbReference>
<proteinExistence type="inferred from homology"/>
<sequence>MGEQVSKQATLGTSADDLFPLFDKYGKVVDVFIPRDRRGKESSRADQKFEKKLQFYAKIRDKVSSLGAQKAIVKKKKLRSRQRKLKAYDLSALSEFLPDEKKETKLQTAVDFKLTCKSRQTLVLKEGKQLNNVLNHPAVKADPLGAIHQHLQNTQPLTDVKQIKKPKKVGKKKAKGKKSKASSAPQSMDM</sequence>
<evidence type="ECO:0000256" key="1">
    <source>
        <dbReference type="ARBA" id="ARBA00004604"/>
    </source>
</evidence>
<dbReference type="SUPFAM" id="SSF54928">
    <property type="entry name" value="RNA-binding domain, RBD"/>
    <property type="match status" value="1"/>
</dbReference>
<dbReference type="EMBL" id="CP093349">
    <property type="protein sequence ID" value="WOH07660.1"/>
    <property type="molecule type" value="Genomic_DNA"/>
</dbReference>
<dbReference type="GO" id="GO:0005730">
    <property type="term" value="C:nucleolus"/>
    <property type="evidence" value="ECO:0007669"/>
    <property type="project" value="UniProtKB-SubCell"/>
</dbReference>
<reference evidence="5" key="2">
    <citation type="submission" date="2022-03" db="EMBL/GenBank/DDBJ databases">
        <title>Draft title - Genomic analysis of global carrot germplasm unveils the trajectory of domestication and the origin of high carotenoid orange carrot.</title>
        <authorList>
            <person name="Iorizzo M."/>
            <person name="Ellison S."/>
            <person name="Senalik D."/>
            <person name="Macko-Podgorni A."/>
            <person name="Grzebelus D."/>
            <person name="Bostan H."/>
            <person name="Rolling W."/>
            <person name="Curaba J."/>
            <person name="Simon P."/>
        </authorList>
    </citation>
    <scope>NUCLEOTIDE SEQUENCE</scope>
    <source>
        <tissue evidence="5">Leaf</tissue>
    </source>
</reference>
<organism evidence="5 6">
    <name type="scientific">Daucus carota subsp. sativus</name>
    <name type="common">Carrot</name>
    <dbReference type="NCBI Taxonomy" id="79200"/>
    <lineage>
        <taxon>Eukaryota</taxon>
        <taxon>Viridiplantae</taxon>
        <taxon>Streptophyta</taxon>
        <taxon>Embryophyta</taxon>
        <taxon>Tracheophyta</taxon>
        <taxon>Spermatophyta</taxon>
        <taxon>Magnoliopsida</taxon>
        <taxon>eudicotyledons</taxon>
        <taxon>Gunneridae</taxon>
        <taxon>Pentapetalae</taxon>
        <taxon>asterids</taxon>
        <taxon>campanulids</taxon>
        <taxon>Apiales</taxon>
        <taxon>Apiaceae</taxon>
        <taxon>Apioideae</taxon>
        <taxon>Scandiceae</taxon>
        <taxon>Daucinae</taxon>
        <taxon>Daucus</taxon>
        <taxon>Daucus sect. Daucus</taxon>
    </lineage>
</organism>
<keyword evidence="3" id="KW-0539">Nucleus</keyword>
<dbReference type="GO" id="GO:0030688">
    <property type="term" value="C:preribosome, small subunit precursor"/>
    <property type="evidence" value="ECO:0007669"/>
    <property type="project" value="InterPro"/>
</dbReference>
<gene>
    <name evidence="5" type="ORF">DCAR_0727093</name>
</gene>
<feature type="region of interest" description="Disordered" evidence="4">
    <location>
        <begin position="144"/>
        <end position="190"/>
    </location>
</feature>